<dbReference type="Proteomes" id="UP001160148">
    <property type="component" value="Unassembled WGS sequence"/>
</dbReference>
<evidence type="ECO:0000313" key="2">
    <source>
        <dbReference type="Proteomes" id="UP001160148"/>
    </source>
</evidence>
<dbReference type="AlphaFoldDB" id="A0AAV0WR36"/>
<accession>A0AAV0WR36</accession>
<proteinExistence type="predicted"/>
<comment type="caution">
    <text evidence="1">The sequence shown here is derived from an EMBL/GenBank/DDBJ whole genome shotgun (WGS) entry which is preliminary data.</text>
</comment>
<protein>
    <submittedName>
        <fullName evidence="1">Uncharacterized protein</fullName>
    </submittedName>
</protein>
<sequence>MIKNSKANLPEGNDVSPSYGREVRGFSLRYVYSLLQVLLHRTHCNSSCYCSTQSSKAFSACRPDEDNSTVLPQCFLRHPTGSSIYSHRHH</sequence>
<name>A0AAV0WR36_9HEMI</name>
<reference evidence="1 2" key="1">
    <citation type="submission" date="2023-01" db="EMBL/GenBank/DDBJ databases">
        <authorList>
            <person name="Whitehead M."/>
        </authorList>
    </citation>
    <scope>NUCLEOTIDE SEQUENCE [LARGE SCALE GENOMIC DNA]</scope>
</reference>
<organism evidence="1 2">
    <name type="scientific">Macrosiphum euphorbiae</name>
    <name type="common">potato aphid</name>
    <dbReference type="NCBI Taxonomy" id="13131"/>
    <lineage>
        <taxon>Eukaryota</taxon>
        <taxon>Metazoa</taxon>
        <taxon>Ecdysozoa</taxon>
        <taxon>Arthropoda</taxon>
        <taxon>Hexapoda</taxon>
        <taxon>Insecta</taxon>
        <taxon>Pterygota</taxon>
        <taxon>Neoptera</taxon>
        <taxon>Paraneoptera</taxon>
        <taxon>Hemiptera</taxon>
        <taxon>Sternorrhyncha</taxon>
        <taxon>Aphidomorpha</taxon>
        <taxon>Aphidoidea</taxon>
        <taxon>Aphididae</taxon>
        <taxon>Macrosiphini</taxon>
        <taxon>Macrosiphum</taxon>
    </lineage>
</organism>
<evidence type="ECO:0000313" key="1">
    <source>
        <dbReference type="EMBL" id="CAI6358293.1"/>
    </source>
</evidence>
<dbReference type="EMBL" id="CARXXK010000002">
    <property type="protein sequence ID" value="CAI6358293.1"/>
    <property type="molecule type" value="Genomic_DNA"/>
</dbReference>
<keyword evidence="2" id="KW-1185">Reference proteome</keyword>
<gene>
    <name evidence="1" type="ORF">MEUPH1_LOCUS13824</name>
</gene>